<proteinExistence type="predicted"/>
<dbReference type="Gene3D" id="3.20.10.10">
    <property type="entry name" value="D-amino Acid Aminotransferase, subunit A, domain 2"/>
    <property type="match status" value="1"/>
</dbReference>
<name>X1UZ56_9ZZZZ</name>
<accession>X1UZ56</accession>
<reference evidence="1" key="1">
    <citation type="journal article" date="2014" name="Front. Microbiol.">
        <title>High frequency of phylogenetically diverse reductive dehalogenase-homologous genes in deep subseafloor sedimentary metagenomes.</title>
        <authorList>
            <person name="Kawai M."/>
            <person name="Futagami T."/>
            <person name="Toyoda A."/>
            <person name="Takaki Y."/>
            <person name="Nishi S."/>
            <person name="Hori S."/>
            <person name="Arai W."/>
            <person name="Tsubouchi T."/>
            <person name="Morono Y."/>
            <person name="Uchiyama I."/>
            <person name="Ito T."/>
            <person name="Fujiyama A."/>
            <person name="Inagaki F."/>
            <person name="Takami H."/>
        </authorList>
    </citation>
    <scope>NUCLEOTIDE SEQUENCE</scope>
    <source>
        <strain evidence="1">Expedition CK06-06</strain>
    </source>
</reference>
<dbReference type="SUPFAM" id="SSF56752">
    <property type="entry name" value="D-aminoacid aminotransferase-like PLP-dependent enzymes"/>
    <property type="match status" value="1"/>
</dbReference>
<protein>
    <recommendedName>
        <fullName evidence="2">Branched-chain amino acid aminotransferase</fullName>
    </recommendedName>
</protein>
<comment type="caution">
    <text evidence="1">The sequence shown here is derived from an EMBL/GenBank/DDBJ whole genome shotgun (WGS) entry which is preliminary data.</text>
</comment>
<dbReference type="EMBL" id="BARW01031692">
    <property type="protein sequence ID" value="GAJ05176.1"/>
    <property type="molecule type" value="Genomic_DNA"/>
</dbReference>
<organism evidence="1">
    <name type="scientific">marine sediment metagenome</name>
    <dbReference type="NCBI Taxonomy" id="412755"/>
    <lineage>
        <taxon>unclassified sequences</taxon>
        <taxon>metagenomes</taxon>
        <taxon>ecological metagenomes</taxon>
    </lineage>
</organism>
<dbReference type="GO" id="GO:0003824">
    <property type="term" value="F:catalytic activity"/>
    <property type="evidence" value="ECO:0007669"/>
    <property type="project" value="InterPro"/>
</dbReference>
<dbReference type="InterPro" id="IPR036038">
    <property type="entry name" value="Aminotransferase-like"/>
</dbReference>
<evidence type="ECO:0008006" key="2">
    <source>
        <dbReference type="Google" id="ProtNLM"/>
    </source>
</evidence>
<dbReference type="AlphaFoldDB" id="X1UZ56"/>
<feature type="non-terminal residue" evidence="1">
    <location>
        <position position="1"/>
    </location>
</feature>
<dbReference type="InterPro" id="IPR043132">
    <property type="entry name" value="BCAT-like_C"/>
</dbReference>
<gene>
    <name evidence="1" type="ORF">S12H4_50346</name>
</gene>
<evidence type="ECO:0000313" key="1">
    <source>
        <dbReference type="EMBL" id="GAJ05176.1"/>
    </source>
</evidence>
<sequence>FFTGTAVEITPIIRVADDSNPQGEKKEYAIGSGNAGDITQKLAKTFKDARIGNIKEYEKWLSYVGV</sequence>